<reference evidence="2" key="1">
    <citation type="submission" date="2015-02" db="EMBL/GenBank/DDBJ databases">
        <title>Genome sequencing for Strongylocentrotus purpuratus.</title>
        <authorList>
            <person name="Murali S."/>
            <person name="Liu Y."/>
            <person name="Vee V."/>
            <person name="English A."/>
            <person name="Wang M."/>
            <person name="Skinner E."/>
            <person name="Han Y."/>
            <person name="Muzny D.M."/>
            <person name="Worley K.C."/>
            <person name="Gibbs R.A."/>
        </authorList>
    </citation>
    <scope>NUCLEOTIDE SEQUENCE</scope>
</reference>
<accession>A0A7M7T0M9</accession>
<reference evidence="1" key="2">
    <citation type="submission" date="2021-01" db="UniProtKB">
        <authorList>
            <consortium name="EnsemblMetazoa"/>
        </authorList>
    </citation>
    <scope>IDENTIFICATION</scope>
</reference>
<keyword evidence="2" id="KW-1185">Reference proteome</keyword>
<name>A0A7M7T0M9_STRPU</name>
<sequence length="135" mass="14457">MVLEALPAQTIQGFYGSEAEAGNVMSLLIKSQQHQENQHFPETQQQQPTTAAAAATTAATTAATAATAAATTTSTAAATWTTTEMAAATSTRTTKKMQLMDSWSCWRLRGRWNIKIELHQLTVPENTLSTEGSTP</sequence>
<organism evidence="1 2">
    <name type="scientific">Strongylocentrotus purpuratus</name>
    <name type="common">Purple sea urchin</name>
    <dbReference type="NCBI Taxonomy" id="7668"/>
    <lineage>
        <taxon>Eukaryota</taxon>
        <taxon>Metazoa</taxon>
        <taxon>Echinodermata</taxon>
        <taxon>Eleutherozoa</taxon>
        <taxon>Echinozoa</taxon>
        <taxon>Echinoidea</taxon>
        <taxon>Euechinoidea</taxon>
        <taxon>Echinacea</taxon>
        <taxon>Camarodonta</taxon>
        <taxon>Echinidea</taxon>
        <taxon>Strongylocentrotidae</taxon>
        <taxon>Strongylocentrotus</taxon>
    </lineage>
</organism>
<evidence type="ECO:0000313" key="1">
    <source>
        <dbReference type="EnsemblMetazoa" id="XP_030845224"/>
    </source>
</evidence>
<evidence type="ECO:0000313" key="2">
    <source>
        <dbReference type="Proteomes" id="UP000007110"/>
    </source>
</evidence>
<dbReference type="InParanoid" id="A0A7M7T0M9"/>
<dbReference type="RefSeq" id="XP_030845224.1">
    <property type="nucleotide sequence ID" value="XM_030989364.1"/>
</dbReference>
<dbReference type="Proteomes" id="UP000007110">
    <property type="component" value="Unassembled WGS sequence"/>
</dbReference>
<protein>
    <submittedName>
        <fullName evidence="1">Uncharacterized protein</fullName>
    </submittedName>
</protein>
<dbReference type="KEGG" id="spu:115925465"/>
<dbReference type="EnsemblMetazoa" id="XM_030989364">
    <property type="protein sequence ID" value="XP_030845224"/>
    <property type="gene ID" value="LOC115925465"/>
</dbReference>
<dbReference type="AlphaFoldDB" id="A0A7M7T0M9"/>
<proteinExistence type="predicted"/>
<dbReference type="GeneID" id="115925465"/>